<evidence type="ECO:0000313" key="1">
    <source>
        <dbReference type="EMBL" id="CAK8985988.1"/>
    </source>
</evidence>
<dbReference type="Proteomes" id="UP001642484">
    <property type="component" value="Unassembled WGS sequence"/>
</dbReference>
<organism evidence="1 2">
    <name type="scientific">Durusdinium trenchii</name>
    <dbReference type="NCBI Taxonomy" id="1381693"/>
    <lineage>
        <taxon>Eukaryota</taxon>
        <taxon>Sar</taxon>
        <taxon>Alveolata</taxon>
        <taxon>Dinophyceae</taxon>
        <taxon>Suessiales</taxon>
        <taxon>Symbiodiniaceae</taxon>
        <taxon>Durusdinium</taxon>
    </lineage>
</organism>
<dbReference type="EMBL" id="CAXAMN010000037">
    <property type="protein sequence ID" value="CAK8985988.1"/>
    <property type="molecule type" value="Genomic_DNA"/>
</dbReference>
<proteinExistence type="predicted"/>
<name>A0ABP0H8H1_9DINO</name>
<protein>
    <recommendedName>
        <fullName evidence="3">Tubulin-specific chaperone A</fullName>
    </recommendedName>
</protein>
<gene>
    <name evidence="1" type="ORF">CCMP2556_LOCUS349</name>
</gene>
<comment type="caution">
    <text evidence="1">The sequence shown here is derived from an EMBL/GenBank/DDBJ whole genome shotgun (WGS) entry which is preliminary data.</text>
</comment>
<accession>A0ABP0H8H1</accession>
<evidence type="ECO:0008006" key="3">
    <source>
        <dbReference type="Google" id="ProtNLM"/>
    </source>
</evidence>
<keyword evidence="2" id="KW-1185">Reference proteome</keyword>
<sequence length="102" mass="11488">MVQRLETIASSRASSSAIGIPSVALRSVAELEQLCMRREAFIVQLERELALLRQPSRLQERVEALEEIVRLGIRLDEDEVGNVAVKEELHELVKGLRGRTPE</sequence>
<reference evidence="1 2" key="1">
    <citation type="submission" date="2024-02" db="EMBL/GenBank/DDBJ databases">
        <authorList>
            <person name="Chen Y."/>
            <person name="Shah S."/>
            <person name="Dougan E. K."/>
            <person name="Thang M."/>
            <person name="Chan C."/>
        </authorList>
    </citation>
    <scope>NUCLEOTIDE SEQUENCE [LARGE SCALE GENOMIC DNA]</scope>
</reference>
<evidence type="ECO:0000313" key="2">
    <source>
        <dbReference type="Proteomes" id="UP001642484"/>
    </source>
</evidence>